<dbReference type="GO" id="GO:0005634">
    <property type="term" value="C:nucleus"/>
    <property type="evidence" value="ECO:0007669"/>
    <property type="project" value="UniProtKB-SubCell"/>
</dbReference>
<gene>
    <name evidence="4" type="ORF">SFRICE_017327</name>
</gene>
<protein>
    <submittedName>
        <fullName evidence="4">SFRICE_017327</fullName>
    </submittedName>
</protein>
<comment type="subcellular location">
    <subcellularLocation>
        <location evidence="1">Nucleus</location>
    </subcellularLocation>
</comment>
<accession>A0A2H1X2N4</accession>
<dbReference type="PANTHER" id="PTHR23110:SF94">
    <property type="entry name" value="ZINC FINGER PROTEIN CHINMO"/>
    <property type="match status" value="1"/>
</dbReference>
<evidence type="ECO:0000313" key="4">
    <source>
        <dbReference type="EMBL" id="SOQ59583.1"/>
    </source>
</evidence>
<name>A0A2H1X2N4_SPOFR</name>
<dbReference type="EMBL" id="ODYU01012994">
    <property type="protein sequence ID" value="SOQ59583.1"/>
    <property type="molecule type" value="Genomic_DNA"/>
</dbReference>
<keyword evidence="2" id="KW-0539">Nucleus</keyword>
<evidence type="ECO:0000256" key="1">
    <source>
        <dbReference type="ARBA" id="ARBA00004123"/>
    </source>
</evidence>
<evidence type="ECO:0000256" key="2">
    <source>
        <dbReference type="ARBA" id="ARBA00023242"/>
    </source>
</evidence>
<dbReference type="GO" id="GO:0006357">
    <property type="term" value="P:regulation of transcription by RNA polymerase II"/>
    <property type="evidence" value="ECO:0007669"/>
    <property type="project" value="TreeGrafter"/>
</dbReference>
<reference evidence="4" key="1">
    <citation type="submission" date="2016-07" db="EMBL/GenBank/DDBJ databases">
        <authorList>
            <person name="Bretaudeau A."/>
        </authorList>
    </citation>
    <scope>NUCLEOTIDE SEQUENCE</scope>
    <source>
        <strain evidence="4">Rice</strain>
        <tissue evidence="4">Whole body</tissue>
    </source>
</reference>
<dbReference type="PANTHER" id="PTHR23110">
    <property type="entry name" value="BTB DOMAIN TRANSCRIPTION FACTOR"/>
    <property type="match status" value="1"/>
</dbReference>
<dbReference type="InterPro" id="IPR051095">
    <property type="entry name" value="Dros_DevTransReg"/>
</dbReference>
<dbReference type="AlphaFoldDB" id="A0A2H1X2N4"/>
<dbReference type="OrthoDB" id="10261408at2759"/>
<sequence>MGTNHYMPDKDKNAMGAGIRGGPGMDSQQQQYCLKWNSFGSNLATSFANLWNSESLADVTLYCEEFLKLYTRILDSILSDTRKIVDTVIRAASPVGGWRDG</sequence>
<proteinExistence type="predicted"/>
<feature type="region of interest" description="Disordered" evidence="3">
    <location>
        <begin position="1"/>
        <end position="21"/>
    </location>
</feature>
<evidence type="ECO:0000256" key="3">
    <source>
        <dbReference type="SAM" id="MobiDB-lite"/>
    </source>
</evidence>
<organism evidence="4">
    <name type="scientific">Spodoptera frugiperda</name>
    <name type="common">Fall armyworm</name>
    <dbReference type="NCBI Taxonomy" id="7108"/>
    <lineage>
        <taxon>Eukaryota</taxon>
        <taxon>Metazoa</taxon>
        <taxon>Ecdysozoa</taxon>
        <taxon>Arthropoda</taxon>
        <taxon>Hexapoda</taxon>
        <taxon>Insecta</taxon>
        <taxon>Pterygota</taxon>
        <taxon>Neoptera</taxon>
        <taxon>Endopterygota</taxon>
        <taxon>Lepidoptera</taxon>
        <taxon>Glossata</taxon>
        <taxon>Ditrysia</taxon>
        <taxon>Noctuoidea</taxon>
        <taxon>Noctuidae</taxon>
        <taxon>Amphipyrinae</taxon>
        <taxon>Spodoptera</taxon>
    </lineage>
</organism>